<dbReference type="AlphaFoldDB" id="A0A2P9HRF9"/>
<dbReference type="Proteomes" id="UP000246073">
    <property type="component" value="Unassembled WGS sequence"/>
</dbReference>
<reference evidence="2" key="1">
    <citation type="submission" date="2017-12" db="EMBL/GenBank/DDBJ databases">
        <authorList>
            <person name="Diaz M."/>
        </authorList>
    </citation>
    <scope>NUCLEOTIDE SEQUENCE [LARGE SCALE GENOMIC DNA]</scope>
    <source>
        <strain evidence="2">FI11154</strain>
    </source>
</reference>
<proteinExistence type="predicted"/>
<gene>
    <name evidence="1" type="ORF">OHAE_2562</name>
</gene>
<organism evidence="1 2">
    <name type="scientific">Ochrobactrum soli</name>
    <dbReference type="NCBI Taxonomy" id="2448455"/>
    <lineage>
        <taxon>Bacteria</taxon>
        <taxon>Pseudomonadati</taxon>
        <taxon>Pseudomonadota</taxon>
        <taxon>Alphaproteobacteria</taxon>
        <taxon>Hyphomicrobiales</taxon>
        <taxon>Brucellaceae</taxon>
        <taxon>Brucella/Ochrobactrum group</taxon>
        <taxon>Ochrobactrum</taxon>
    </lineage>
</organism>
<evidence type="ECO:0000313" key="1">
    <source>
        <dbReference type="EMBL" id="SPL66695.1"/>
    </source>
</evidence>
<dbReference type="EMBL" id="OOFM01000005">
    <property type="protein sequence ID" value="SPL66695.1"/>
    <property type="molecule type" value="Genomic_DNA"/>
</dbReference>
<accession>A0A2P9HRF9</accession>
<evidence type="ECO:0000313" key="2">
    <source>
        <dbReference type="Proteomes" id="UP000246073"/>
    </source>
</evidence>
<name>A0A2P9HRF9_9HYPH</name>
<protein>
    <submittedName>
        <fullName evidence="1">Uncharacterized protein</fullName>
    </submittedName>
</protein>
<sequence>MKTNQKHSRQKCIAVLMFGNAKKQCVLAGVRVVRFLPVSAGSGWSLRP</sequence>